<evidence type="ECO:0000313" key="2">
    <source>
        <dbReference type="Proteomes" id="UP000649617"/>
    </source>
</evidence>
<comment type="caution">
    <text evidence="1">The sequence shown here is derived from an EMBL/GenBank/DDBJ whole genome shotgun (WGS) entry which is preliminary data.</text>
</comment>
<protein>
    <submittedName>
        <fullName evidence="1">Uncharacterized protein</fullName>
    </submittedName>
</protein>
<accession>A0A812PV71</accession>
<keyword evidence="2" id="KW-1185">Reference proteome</keyword>
<sequence length="336" mass="38207">MSLWLSMALQKANQRLENKFEKHWNKASRPNAPRKRVRAQETETVNMDRVVPIAALCVECGSRCILVSMGSYSPASKQAFGEIKYPGVKVKNGESPYDAAARLCKSRLTALSDFIKVETASFDAKEEEDISKRTGLPSRYLRTIFRGHMSPLVPWGDYMTFIPSRASNISMKLTSQHSSLARRFLRAHPRSPPLSPDIFAFKQDVDNSEITLYAWMPSWEFEYLRYTSQGEALVDFWVQQGDYSVLHPDGSVPRCYSPVAWHLFGSELKAGLETQNLLAFDRHLATKLFCGTYLCRAFGTKVCNNRPHQRGVWAPRQNGFLIHSHVCQYSLTKGQQ</sequence>
<dbReference type="Proteomes" id="UP000649617">
    <property type="component" value="Unassembled WGS sequence"/>
</dbReference>
<dbReference type="OrthoDB" id="440976at2759"/>
<dbReference type="EMBL" id="CAJNIZ010014758">
    <property type="protein sequence ID" value="CAE7366012.1"/>
    <property type="molecule type" value="Genomic_DNA"/>
</dbReference>
<name>A0A812PV71_SYMPI</name>
<proteinExistence type="predicted"/>
<organism evidence="1 2">
    <name type="scientific">Symbiodinium pilosum</name>
    <name type="common">Dinoflagellate</name>
    <dbReference type="NCBI Taxonomy" id="2952"/>
    <lineage>
        <taxon>Eukaryota</taxon>
        <taxon>Sar</taxon>
        <taxon>Alveolata</taxon>
        <taxon>Dinophyceae</taxon>
        <taxon>Suessiales</taxon>
        <taxon>Symbiodiniaceae</taxon>
        <taxon>Symbiodinium</taxon>
    </lineage>
</organism>
<dbReference type="AlphaFoldDB" id="A0A812PV71"/>
<gene>
    <name evidence="1" type="ORF">SPIL2461_LOCUS8833</name>
</gene>
<evidence type="ECO:0000313" key="1">
    <source>
        <dbReference type="EMBL" id="CAE7366012.1"/>
    </source>
</evidence>
<reference evidence="1" key="1">
    <citation type="submission" date="2021-02" db="EMBL/GenBank/DDBJ databases">
        <authorList>
            <person name="Dougan E. K."/>
            <person name="Rhodes N."/>
            <person name="Thang M."/>
            <person name="Chan C."/>
        </authorList>
    </citation>
    <scope>NUCLEOTIDE SEQUENCE</scope>
</reference>